<organism evidence="5 6">
    <name type="scientific">Trypanosoma theileri</name>
    <dbReference type="NCBI Taxonomy" id="67003"/>
    <lineage>
        <taxon>Eukaryota</taxon>
        <taxon>Discoba</taxon>
        <taxon>Euglenozoa</taxon>
        <taxon>Kinetoplastea</taxon>
        <taxon>Metakinetoplastina</taxon>
        <taxon>Trypanosomatida</taxon>
        <taxon>Trypanosomatidae</taxon>
        <taxon>Trypanosoma</taxon>
    </lineage>
</organism>
<dbReference type="PROSITE" id="PS50297">
    <property type="entry name" value="ANK_REP_REGION"/>
    <property type="match status" value="3"/>
</dbReference>
<dbReference type="GeneID" id="39982005"/>
<feature type="region of interest" description="Disordered" evidence="4">
    <location>
        <begin position="159"/>
        <end position="180"/>
    </location>
</feature>
<evidence type="ECO:0000256" key="4">
    <source>
        <dbReference type="SAM" id="MobiDB-lite"/>
    </source>
</evidence>
<reference evidence="5 6" key="1">
    <citation type="submission" date="2017-03" db="EMBL/GenBank/DDBJ databases">
        <title>An alternative strategy for trypanosome survival in the mammalian bloodstream revealed through genome and transcriptome analysis of the ubiquitous bovine parasite Trypanosoma (Megatrypanum) theileri.</title>
        <authorList>
            <person name="Kelly S."/>
            <person name="Ivens A."/>
            <person name="Mott A."/>
            <person name="O'Neill E."/>
            <person name="Emms D."/>
            <person name="Macleod O."/>
            <person name="Voorheis P."/>
            <person name="Matthews J."/>
            <person name="Matthews K."/>
            <person name="Carrington M."/>
        </authorList>
    </citation>
    <scope>NUCLEOTIDE SEQUENCE [LARGE SCALE GENOMIC DNA]</scope>
    <source>
        <strain evidence="5">Edinburgh</strain>
    </source>
</reference>
<dbReference type="InterPro" id="IPR002110">
    <property type="entry name" value="Ankyrin_rpt"/>
</dbReference>
<keyword evidence="1" id="KW-0677">Repeat</keyword>
<dbReference type="Pfam" id="PF12796">
    <property type="entry name" value="Ank_2"/>
    <property type="match status" value="1"/>
</dbReference>
<feature type="compositionally biased region" description="Basic and acidic residues" evidence="4">
    <location>
        <begin position="46"/>
        <end position="63"/>
    </location>
</feature>
<keyword evidence="6" id="KW-1185">Reference proteome</keyword>
<dbReference type="Pfam" id="PF00023">
    <property type="entry name" value="Ank"/>
    <property type="match status" value="2"/>
</dbReference>
<dbReference type="STRING" id="67003.A0A1X0P783"/>
<feature type="compositionally biased region" description="Low complexity" evidence="4">
    <location>
        <begin position="36"/>
        <end position="45"/>
    </location>
</feature>
<feature type="compositionally biased region" description="Basic and acidic residues" evidence="4">
    <location>
        <begin position="159"/>
        <end position="171"/>
    </location>
</feature>
<dbReference type="EMBL" id="NBCO01000003">
    <property type="protein sequence ID" value="ORC92705.1"/>
    <property type="molecule type" value="Genomic_DNA"/>
</dbReference>
<comment type="caution">
    <text evidence="5">The sequence shown here is derived from an EMBL/GenBank/DDBJ whole genome shotgun (WGS) entry which is preliminary data.</text>
</comment>
<feature type="repeat" description="ANK" evidence="3">
    <location>
        <begin position="204"/>
        <end position="236"/>
    </location>
</feature>
<dbReference type="Gene3D" id="1.25.40.20">
    <property type="entry name" value="Ankyrin repeat-containing domain"/>
    <property type="match status" value="2"/>
</dbReference>
<feature type="repeat" description="ANK" evidence="3">
    <location>
        <begin position="280"/>
        <end position="312"/>
    </location>
</feature>
<dbReference type="Proteomes" id="UP000192257">
    <property type="component" value="Unassembled WGS sequence"/>
</dbReference>
<evidence type="ECO:0000313" key="5">
    <source>
        <dbReference type="EMBL" id="ORC92705.1"/>
    </source>
</evidence>
<evidence type="ECO:0000256" key="2">
    <source>
        <dbReference type="ARBA" id="ARBA00023043"/>
    </source>
</evidence>
<dbReference type="SUPFAM" id="SSF48403">
    <property type="entry name" value="Ankyrin repeat"/>
    <property type="match status" value="1"/>
</dbReference>
<dbReference type="PANTHER" id="PTHR24171">
    <property type="entry name" value="ANKYRIN REPEAT DOMAIN-CONTAINING PROTEIN 39-RELATED"/>
    <property type="match status" value="1"/>
</dbReference>
<gene>
    <name evidence="5" type="ORF">TM35_000034580</name>
</gene>
<dbReference type="RefSeq" id="XP_028886771.1">
    <property type="nucleotide sequence ID" value="XM_029022225.1"/>
</dbReference>
<dbReference type="PANTHER" id="PTHR24171:SF9">
    <property type="entry name" value="ANKYRIN REPEAT DOMAIN-CONTAINING PROTEIN 39"/>
    <property type="match status" value="1"/>
</dbReference>
<dbReference type="OrthoDB" id="1577640at2759"/>
<name>A0A1X0P783_9TRYP</name>
<keyword evidence="5" id="KW-0647">Proteasome</keyword>
<protein>
    <submittedName>
        <fullName evidence="5">26S proteasome non-ATPase regulatory subunit 10</fullName>
    </submittedName>
</protein>
<dbReference type="PROSITE" id="PS50088">
    <property type="entry name" value="ANK_REPEAT"/>
    <property type="match status" value="3"/>
</dbReference>
<evidence type="ECO:0000256" key="1">
    <source>
        <dbReference type="ARBA" id="ARBA00022737"/>
    </source>
</evidence>
<keyword evidence="2 3" id="KW-0040">ANK repeat</keyword>
<dbReference type="VEuPathDB" id="TriTrypDB:TM35_000034580"/>
<dbReference type="SMART" id="SM00248">
    <property type="entry name" value="ANK"/>
    <property type="match status" value="5"/>
</dbReference>
<dbReference type="AlphaFoldDB" id="A0A1X0P783"/>
<dbReference type="GO" id="GO:0000502">
    <property type="term" value="C:proteasome complex"/>
    <property type="evidence" value="ECO:0007669"/>
    <property type="project" value="UniProtKB-KW"/>
</dbReference>
<dbReference type="InterPro" id="IPR036770">
    <property type="entry name" value="Ankyrin_rpt-contain_sf"/>
</dbReference>
<proteinExistence type="predicted"/>
<feature type="repeat" description="ANK" evidence="3">
    <location>
        <begin position="237"/>
        <end position="258"/>
    </location>
</feature>
<sequence length="320" mass="35362">MSNHLSELCKGTEVGPIEESLRRIFPSALSADDNDGTNSTNNNDNEVNHDNEEEGGVDKKSSSDETSGTHAQMRRVFRSIWSHRDGDGRTALHWAVAVRNFPLAQTLLRGPHFALACSEDTEGVSPFATACMVGAPESFLAELLAASAEQRMWKLAQEKNENENENEKKNGDGAPEALTSTGNEAVTDSIDLHKVAIADQPDSHGNTPLLYAAGRGNLALVRYLLQLGASIDHQNKRGQSALHRAANRGSLDLVEELIASSKKKHNSAEHRRWMNLQDYRGDTALFYASMDNNEELGRYLLRHGADRDIRNKDGKEFWEV</sequence>
<evidence type="ECO:0000256" key="3">
    <source>
        <dbReference type="PROSITE-ProRule" id="PRU00023"/>
    </source>
</evidence>
<evidence type="ECO:0000313" key="6">
    <source>
        <dbReference type="Proteomes" id="UP000192257"/>
    </source>
</evidence>
<feature type="region of interest" description="Disordered" evidence="4">
    <location>
        <begin position="28"/>
        <end position="71"/>
    </location>
</feature>
<accession>A0A1X0P783</accession>